<feature type="binding site" evidence="10">
    <location>
        <position position="237"/>
    </location>
    <ligand>
        <name>Mg(2+)</name>
        <dbReference type="ChEBI" id="CHEBI:18420"/>
    </ligand>
</feature>
<evidence type="ECO:0000256" key="4">
    <source>
        <dbReference type="ARBA" id="ARBA00022723"/>
    </source>
</evidence>
<feature type="binding site" evidence="10">
    <location>
        <begin position="277"/>
        <end position="280"/>
    </location>
    <ligand>
        <name>GTP</name>
        <dbReference type="ChEBI" id="CHEBI:37565"/>
    </ligand>
</feature>
<comment type="subunit">
    <text evidence="10">Homodimer. Heterotetramer of two MnmE and two MnmG subunits.</text>
</comment>
<feature type="binding site" evidence="10">
    <location>
        <begin position="233"/>
        <end position="238"/>
    </location>
    <ligand>
        <name>GTP</name>
        <dbReference type="ChEBI" id="CHEBI:37565"/>
    </ligand>
</feature>
<dbReference type="SUPFAM" id="SSF116878">
    <property type="entry name" value="TrmE connector domain"/>
    <property type="match status" value="1"/>
</dbReference>
<feature type="binding site" evidence="10">
    <location>
        <position position="252"/>
    </location>
    <ligand>
        <name>K(+)</name>
        <dbReference type="ChEBI" id="CHEBI:29103"/>
    </ligand>
</feature>
<dbReference type="CDD" id="cd04164">
    <property type="entry name" value="trmE"/>
    <property type="match status" value="1"/>
</dbReference>
<dbReference type="Gene3D" id="3.40.50.300">
    <property type="entry name" value="P-loop containing nucleotide triphosphate hydrolases"/>
    <property type="match status" value="1"/>
</dbReference>
<dbReference type="PANTHER" id="PTHR42714:SF2">
    <property type="entry name" value="TRNA MODIFICATION GTPASE GTPBP3, MITOCHONDRIAL"/>
    <property type="match status" value="1"/>
</dbReference>
<dbReference type="InterPro" id="IPR027266">
    <property type="entry name" value="TrmE/GcvT-like"/>
</dbReference>
<comment type="similarity">
    <text evidence="1 10 11">Belongs to the TRAFAC class TrmE-Era-EngA-EngB-Septin-like GTPase superfamily. TrmE GTPase family.</text>
</comment>
<evidence type="ECO:0000256" key="9">
    <source>
        <dbReference type="ARBA" id="ARBA00023134"/>
    </source>
</evidence>
<dbReference type="GO" id="GO:0005829">
    <property type="term" value="C:cytosol"/>
    <property type="evidence" value="ECO:0007669"/>
    <property type="project" value="TreeGrafter"/>
</dbReference>
<reference evidence="13 14" key="1">
    <citation type="submission" date="2019-07" db="EMBL/GenBank/DDBJ databases">
        <title>Genomic Encyclopedia of Archaeal and Bacterial Type Strains, Phase II (KMG-II): from individual species to whole genera.</title>
        <authorList>
            <person name="Goeker M."/>
        </authorList>
    </citation>
    <scope>NUCLEOTIDE SEQUENCE [LARGE SCALE GENOMIC DNA]</scope>
    <source>
        <strain evidence="13 14">DSM 18850</strain>
    </source>
</reference>
<name>A0A5S5DMM9_9SPHI</name>
<gene>
    <name evidence="10" type="primary">mnmE</name>
    <name evidence="10" type="synonym">trmE</name>
    <name evidence="13" type="ORF">BC792_105139</name>
</gene>
<dbReference type="InterPro" id="IPR005225">
    <property type="entry name" value="Small_GTP-bd"/>
</dbReference>
<dbReference type="InterPro" id="IPR018948">
    <property type="entry name" value="GTP-bd_TrmE_N"/>
</dbReference>
<keyword evidence="7 10" id="KW-0460">Magnesium</keyword>
<dbReference type="PRINTS" id="PR00326">
    <property type="entry name" value="GTP1OBG"/>
</dbReference>
<dbReference type="PROSITE" id="PS51709">
    <property type="entry name" value="G_TRME"/>
    <property type="match status" value="1"/>
</dbReference>
<evidence type="ECO:0000256" key="11">
    <source>
        <dbReference type="RuleBase" id="RU003313"/>
    </source>
</evidence>
<evidence type="ECO:0000259" key="12">
    <source>
        <dbReference type="PROSITE" id="PS51709"/>
    </source>
</evidence>
<dbReference type="Pfam" id="PF10396">
    <property type="entry name" value="TrmE_N"/>
    <property type="match status" value="1"/>
</dbReference>
<dbReference type="NCBIfam" id="NF003661">
    <property type="entry name" value="PRK05291.1-3"/>
    <property type="match status" value="1"/>
</dbReference>
<dbReference type="GO" id="GO:0002098">
    <property type="term" value="P:tRNA wobble uridine modification"/>
    <property type="evidence" value="ECO:0007669"/>
    <property type="project" value="TreeGrafter"/>
</dbReference>
<dbReference type="GO" id="GO:0046872">
    <property type="term" value="F:metal ion binding"/>
    <property type="evidence" value="ECO:0007669"/>
    <property type="project" value="UniProtKB-KW"/>
</dbReference>
<comment type="function">
    <text evidence="10">Exhibits a very high intrinsic GTPase hydrolysis rate. Involved in the addition of a carboxymethylaminomethyl (cmnm) group at the wobble position (U34) of certain tRNAs, forming tRNA-cmnm(5)s(2)U34.</text>
</comment>
<dbReference type="NCBIfam" id="TIGR00450">
    <property type="entry name" value="mnmE_trmE_thdF"/>
    <property type="match status" value="1"/>
</dbReference>
<evidence type="ECO:0000256" key="5">
    <source>
        <dbReference type="ARBA" id="ARBA00022741"/>
    </source>
</evidence>
<dbReference type="GO" id="GO:0005525">
    <property type="term" value="F:GTP binding"/>
    <property type="evidence" value="ECO:0007669"/>
    <property type="project" value="UniProtKB-UniRule"/>
</dbReference>
<feature type="binding site" evidence="10">
    <location>
        <position position="254"/>
    </location>
    <ligand>
        <name>K(+)</name>
        <dbReference type="ChEBI" id="CHEBI:29103"/>
    </ligand>
</feature>
<feature type="binding site" evidence="10">
    <location>
        <position position="257"/>
    </location>
    <ligand>
        <name>K(+)</name>
        <dbReference type="ChEBI" id="CHEBI:29103"/>
    </ligand>
</feature>
<dbReference type="Gene3D" id="1.20.120.430">
    <property type="entry name" value="tRNA modification GTPase MnmE domain 2"/>
    <property type="match status" value="1"/>
</dbReference>
<keyword evidence="2 10" id="KW-0963">Cytoplasm</keyword>
<evidence type="ECO:0000256" key="8">
    <source>
        <dbReference type="ARBA" id="ARBA00022958"/>
    </source>
</evidence>
<feature type="binding site" evidence="10">
    <location>
        <position position="233"/>
    </location>
    <ligand>
        <name>K(+)</name>
        <dbReference type="ChEBI" id="CHEBI:29103"/>
    </ligand>
</feature>
<organism evidence="13 14">
    <name type="scientific">Sphingobacterium allocomposti</name>
    <dbReference type="NCBI Taxonomy" id="415956"/>
    <lineage>
        <taxon>Bacteria</taxon>
        <taxon>Pseudomonadati</taxon>
        <taxon>Bacteroidota</taxon>
        <taxon>Sphingobacteriia</taxon>
        <taxon>Sphingobacteriales</taxon>
        <taxon>Sphingobacteriaceae</taxon>
        <taxon>Sphingobacterium</taxon>
    </lineage>
</organism>
<dbReference type="FunFam" id="3.30.1360.120:FF:000003">
    <property type="entry name" value="tRNA modification GTPase MnmE"/>
    <property type="match status" value="1"/>
</dbReference>
<dbReference type="HAMAP" id="MF_00379">
    <property type="entry name" value="GTPase_MnmE"/>
    <property type="match status" value="1"/>
</dbReference>
<dbReference type="CDD" id="cd14858">
    <property type="entry name" value="TrmE_N"/>
    <property type="match status" value="1"/>
</dbReference>
<feature type="binding site" evidence="10">
    <location>
        <position position="258"/>
    </location>
    <ligand>
        <name>Mg(2+)</name>
        <dbReference type="ChEBI" id="CHEBI:18420"/>
    </ligand>
</feature>
<comment type="caution">
    <text evidence="10">Lacks conserved residue(s) required for the propagation of feature annotation.</text>
</comment>
<dbReference type="InterPro" id="IPR004520">
    <property type="entry name" value="GTPase_MnmE"/>
</dbReference>
<dbReference type="Gene3D" id="3.30.1360.120">
    <property type="entry name" value="Probable tRNA modification gtpase trme, domain 1"/>
    <property type="match status" value="1"/>
</dbReference>
<dbReference type="FunFam" id="3.40.50.300:FF:001376">
    <property type="entry name" value="tRNA modification GTPase MnmE"/>
    <property type="match status" value="1"/>
</dbReference>
<dbReference type="EMBL" id="VNHX01000005">
    <property type="protein sequence ID" value="TYP96648.1"/>
    <property type="molecule type" value="Genomic_DNA"/>
</dbReference>
<evidence type="ECO:0000256" key="6">
    <source>
        <dbReference type="ARBA" id="ARBA00022801"/>
    </source>
</evidence>
<feature type="domain" description="TrmE-type G" evidence="12">
    <location>
        <begin position="223"/>
        <end position="380"/>
    </location>
</feature>
<dbReference type="SUPFAM" id="SSF52540">
    <property type="entry name" value="P-loop containing nucleoside triphosphate hydrolases"/>
    <property type="match status" value="1"/>
</dbReference>
<dbReference type="GO" id="GO:0003924">
    <property type="term" value="F:GTPase activity"/>
    <property type="evidence" value="ECO:0007669"/>
    <property type="project" value="UniProtKB-UniRule"/>
</dbReference>
<dbReference type="AlphaFoldDB" id="A0A5S5DMM9"/>
<dbReference type="Proteomes" id="UP000325105">
    <property type="component" value="Unassembled WGS sequence"/>
</dbReference>
<dbReference type="InterPro" id="IPR027417">
    <property type="entry name" value="P-loop_NTPase"/>
</dbReference>
<keyword evidence="6 10" id="KW-0378">Hydrolase</keyword>
<evidence type="ECO:0000313" key="13">
    <source>
        <dbReference type="EMBL" id="TYP96648.1"/>
    </source>
</evidence>
<evidence type="ECO:0000313" key="14">
    <source>
        <dbReference type="Proteomes" id="UP000325105"/>
    </source>
</evidence>
<dbReference type="GO" id="GO:0030488">
    <property type="term" value="P:tRNA methylation"/>
    <property type="evidence" value="ECO:0007669"/>
    <property type="project" value="TreeGrafter"/>
</dbReference>
<comment type="caution">
    <text evidence="13">The sequence shown here is derived from an EMBL/GenBank/DDBJ whole genome shotgun (WGS) entry which is preliminary data.</text>
</comment>
<evidence type="ECO:0000256" key="3">
    <source>
        <dbReference type="ARBA" id="ARBA00022694"/>
    </source>
</evidence>
<evidence type="ECO:0000256" key="10">
    <source>
        <dbReference type="HAMAP-Rule" id="MF_00379"/>
    </source>
</evidence>
<dbReference type="Pfam" id="PF12631">
    <property type="entry name" value="MnmE_helical"/>
    <property type="match status" value="1"/>
</dbReference>
<dbReference type="EC" id="3.6.-.-" evidence="10"/>
<dbReference type="NCBIfam" id="TIGR00231">
    <property type="entry name" value="small_GTP"/>
    <property type="match status" value="1"/>
</dbReference>
<evidence type="ECO:0000256" key="1">
    <source>
        <dbReference type="ARBA" id="ARBA00011043"/>
    </source>
</evidence>
<sequence>MSMELTSQDTIVALATSSGTNGAIAVIRLSGPDALRITNEVFKGKDLAAQASHTIHFGTVRDGAEIIDEVLVSLFKAPNSYTKEDVVEISTHNSKYIIGRLINLLIKRGARAARAGEFTLRAFLNGGLDLSQAEAVADLIASNSAASHQVAMQQMRGGFSNQLRKLREDLVHFASLIELELDFAEEDVEFANREQLRSLVTNIHQVISRLIDSFEQGNVLKNGVPVVIAGKPNVGKSTLLNALLNEERAIVSDIAGTTRDTIEDEINIQGITFRFIDTAGIRETADVIEAKGVERTREKMKQARLIIYLLDPTQDTIEAVEQQLAELRGLGIPFVTLVNKSDLLTEAERMGYANLQPVFISAKSQIGIDDLKEELLRQVNLANVHTDDVMVTNIRHVEALQKTLDALDRVRYGIDNPVTSDFLAMDIRQALHHLGEITGAVTTDDLLENIFSKFCIGK</sequence>
<dbReference type="InterPro" id="IPR027368">
    <property type="entry name" value="MnmE_dom2"/>
</dbReference>
<dbReference type="InterPro" id="IPR006073">
    <property type="entry name" value="GTP-bd"/>
</dbReference>
<dbReference type="InterPro" id="IPR025867">
    <property type="entry name" value="MnmE_helical"/>
</dbReference>
<evidence type="ECO:0000256" key="2">
    <source>
        <dbReference type="ARBA" id="ARBA00022490"/>
    </source>
</evidence>
<accession>A0A5S5DMM9</accession>
<keyword evidence="14" id="KW-1185">Reference proteome</keyword>
<keyword evidence="8 10" id="KW-0630">Potassium</keyword>
<dbReference type="InterPro" id="IPR031168">
    <property type="entry name" value="G_TrmE"/>
</dbReference>
<proteinExistence type="inferred from homology"/>
<dbReference type="GO" id="GO:0042802">
    <property type="term" value="F:identical protein binding"/>
    <property type="evidence" value="ECO:0007669"/>
    <property type="project" value="UniProtKB-ARBA"/>
</dbReference>
<keyword evidence="5 10" id="KW-0547">Nucleotide-binding</keyword>
<feature type="binding site" evidence="10">
    <location>
        <begin position="252"/>
        <end position="258"/>
    </location>
    <ligand>
        <name>GTP</name>
        <dbReference type="ChEBI" id="CHEBI:37565"/>
    </ligand>
</feature>
<comment type="cofactor">
    <cofactor evidence="10">
        <name>K(+)</name>
        <dbReference type="ChEBI" id="CHEBI:29103"/>
    </cofactor>
    <text evidence="10">Binds 1 potassium ion per subunit.</text>
</comment>
<keyword evidence="3 10" id="KW-0819">tRNA processing</keyword>
<protein>
    <recommendedName>
        <fullName evidence="10">tRNA modification GTPase MnmE</fullName>
        <ecNumber evidence="10">3.6.-.-</ecNumber>
    </recommendedName>
</protein>
<dbReference type="Pfam" id="PF01926">
    <property type="entry name" value="MMR_HSR1"/>
    <property type="match status" value="1"/>
</dbReference>
<evidence type="ECO:0000256" key="7">
    <source>
        <dbReference type="ARBA" id="ARBA00022842"/>
    </source>
</evidence>
<keyword evidence="9 10" id="KW-0342">GTP-binding</keyword>
<dbReference type="PANTHER" id="PTHR42714">
    <property type="entry name" value="TRNA MODIFICATION GTPASE GTPBP3"/>
    <property type="match status" value="1"/>
</dbReference>
<keyword evidence="4 10" id="KW-0479">Metal-binding</keyword>
<comment type="subcellular location">
    <subcellularLocation>
        <location evidence="10">Cytoplasm</location>
    </subcellularLocation>
</comment>